<protein>
    <submittedName>
        <fullName evidence="3">Uncharacterized protein</fullName>
    </submittedName>
</protein>
<proteinExistence type="predicted"/>
<feature type="coiled-coil region" evidence="1">
    <location>
        <begin position="301"/>
        <end position="350"/>
    </location>
</feature>
<organism evidence="3 4">
    <name type="scientific">Kwoniella mangroviensis CBS 10435</name>
    <dbReference type="NCBI Taxonomy" id="1331196"/>
    <lineage>
        <taxon>Eukaryota</taxon>
        <taxon>Fungi</taxon>
        <taxon>Dikarya</taxon>
        <taxon>Basidiomycota</taxon>
        <taxon>Agaricomycotina</taxon>
        <taxon>Tremellomycetes</taxon>
        <taxon>Tremellales</taxon>
        <taxon>Cryptococcaceae</taxon>
        <taxon>Kwoniella</taxon>
    </lineage>
</organism>
<feature type="compositionally biased region" description="Polar residues" evidence="2">
    <location>
        <begin position="270"/>
        <end position="280"/>
    </location>
</feature>
<evidence type="ECO:0000313" key="4">
    <source>
        <dbReference type="Proteomes" id="UP000092583"/>
    </source>
</evidence>
<sequence>MESPLTGSSPLTSPSPSFDISGIPDIEFLEGLEMKSFWDIEYELNVFAKTQGYKYMLDRGGIPKNGKKKFKMFCSHYHHDDLGNGGTKKHPELDTSPGYGCRHYISFRYCTENPSGEERRDRASGPFKLDEKCGSGLIEHNHPPSEHFLNLIVQSPEDRKSRYVARLNTRLKNKGLPLFTHPSRAVSTSTSLSVNHHEDSENEEYDEDKDKEVQELEDDGEIYVNNHWERQSDSMNIILVNSITDDLNGSSSRFHEYLPDGKSSPLEDGQQATENIQEQDSSWQVSFAKLQLHFERFKKTIQDRDEEIIHLKRKLNAMENRLEEDDVAGLRDERDTYKRKYEELKRITKEQQSLMEGDRKRRQEFEKCEKDSSDKKRKVNERWLALLED</sequence>
<feature type="compositionally biased region" description="Basic and acidic residues" evidence="2">
    <location>
        <begin position="356"/>
        <end position="374"/>
    </location>
</feature>
<feature type="region of interest" description="Disordered" evidence="2">
    <location>
        <begin position="350"/>
        <end position="377"/>
    </location>
</feature>
<feature type="region of interest" description="Disordered" evidence="2">
    <location>
        <begin position="178"/>
        <end position="211"/>
    </location>
</feature>
<gene>
    <name evidence="3" type="ORF">L486_04876</name>
</gene>
<reference evidence="3 4" key="1">
    <citation type="submission" date="2013-07" db="EMBL/GenBank/DDBJ databases">
        <title>The Genome Sequence of Kwoniella mangroviensis CBS10435.</title>
        <authorList>
            <consortium name="The Broad Institute Genome Sequencing Platform"/>
            <person name="Cuomo C."/>
            <person name="Litvintseva A."/>
            <person name="Chen Y."/>
            <person name="Heitman J."/>
            <person name="Sun S."/>
            <person name="Springer D."/>
            <person name="Dromer F."/>
            <person name="Young S.K."/>
            <person name="Zeng Q."/>
            <person name="Gargeya S."/>
            <person name="Fitzgerald M."/>
            <person name="Abouelleil A."/>
            <person name="Alvarado L."/>
            <person name="Berlin A.M."/>
            <person name="Chapman S.B."/>
            <person name="Dewar J."/>
            <person name="Goldberg J."/>
            <person name="Griggs A."/>
            <person name="Gujja S."/>
            <person name="Hansen M."/>
            <person name="Howarth C."/>
            <person name="Imamovic A."/>
            <person name="Larimer J."/>
            <person name="McCowan C."/>
            <person name="Murphy C."/>
            <person name="Pearson M."/>
            <person name="Priest M."/>
            <person name="Roberts A."/>
            <person name="Saif S."/>
            <person name="Shea T."/>
            <person name="Sykes S."/>
            <person name="Wortman J."/>
            <person name="Nusbaum C."/>
            <person name="Birren B."/>
        </authorList>
    </citation>
    <scope>NUCLEOTIDE SEQUENCE [LARGE SCALE GENOMIC DNA]</scope>
    <source>
        <strain evidence="3 4">CBS 10435</strain>
    </source>
</reference>
<keyword evidence="1" id="KW-0175">Coiled coil</keyword>
<feature type="compositionally biased region" description="Polar residues" evidence="2">
    <location>
        <begin position="185"/>
        <end position="194"/>
    </location>
</feature>
<keyword evidence="4" id="KW-1185">Reference proteome</keyword>
<accession>A0A1B9IPB5</accession>
<dbReference type="OrthoDB" id="10598611at2759"/>
<dbReference type="AlphaFoldDB" id="A0A1B9IPB5"/>
<dbReference type="Proteomes" id="UP000092583">
    <property type="component" value="Unassembled WGS sequence"/>
</dbReference>
<evidence type="ECO:0000256" key="1">
    <source>
        <dbReference type="SAM" id="Coils"/>
    </source>
</evidence>
<dbReference type="EMBL" id="KI669463">
    <property type="protein sequence ID" value="OCF57418.1"/>
    <property type="molecule type" value="Genomic_DNA"/>
</dbReference>
<feature type="region of interest" description="Disordered" evidence="2">
    <location>
        <begin position="260"/>
        <end position="280"/>
    </location>
</feature>
<evidence type="ECO:0000313" key="3">
    <source>
        <dbReference type="EMBL" id="OCF57418.1"/>
    </source>
</evidence>
<evidence type="ECO:0000256" key="2">
    <source>
        <dbReference type="SAM" id="MobiDB-lite"/>
    </source>
</evidence>
<reference evidence="4" key="2">
    <citation type="submission" date="2013-12" db="EMBL/GenBank/DDBJ databases">
        <title>Evolution of pathogenesis and genome organization in the Tremellales.</title>
        <authorList>
            <person name="Cuomo C."/>
            <person name="Litvintseva A."/>
            <person name="Heitman J."/>
            <person name="Chen Y."/>
            <person name="Sun S."/>
            <person name="Springer D."/>
            <person name="Dromer F."/>
            <person name="Young S."/>
            <person name="Zeng Q."/>
            <person name="Chapman S."/>
            <person name="Gujja S."/>
            <person name="Saif S."/>
            <person name="Birren B."/>
        </authorList>
    </citation>
    <scope>NUCLEOTIDE SEQUENCE [LARGE SCALE GENOMIC DNA]</scope>
    <source>
        <strain evidence="4">CBS 10435</strain>
    </source>
</reference>
<name>A0A1B9IPB5_9TREE</name>